<dbReference type="NCBIfam" id="TIGR00229">
    <property type="entry name" value="sensory_box"/>
    <property type="match status" value="1"/>
</dbReference>
<evidence type="ECO:0000313" key="3">
    <source>
        <dbReference type="Proteomes" id="UP001597011"/>
    </source>
</evidence>
<gene>
    <name evidence="2" type="ORF">ACFQ0I_01145</name>
</gene>
<dbReference type="Proteomes" id="UP001597011">
    <property type="component" value="Unassembled WGS sequence"/>
</dbReference>
<dbReference type="SUPFAM" id="SSF55785">
    <property type="entry name" value="PYP-like sensor domain (PAS domain)"/>
    <property type="match status" value="1"/>
</dbReference>
<keyword evidence="3" id="KW-1185">Reference proteome</keyword>
<dbReference type="InterPro" id="IPR035965">
    <property type="entry name" value="PAS-like_dom_sf"/>
</dbReference>
<dbReference type="CDD" id="cd00130">
    <property type="entry name" value="PAS"/>
    <property type="match status" value="1"/>
</dbReference>
<comment type="caution">
    <text evidence="2">The sequence shown here is derived from an EMBL/GenBank/DDBJ whole genome shotgun (WGS) entry which is preliminary data.</text>
</comment>
<dbReference type="InterPro" id="IPR000014">
    <property type="entry name" value="PAS"/>
</dbReference>
<evidence type="ECO:0000259" key="1">
    <source>
        <dbReference type="PROSITE" id="PS50112"/>
    </source>
</evidence>
<dbReference type="RefSeq" id="WP_379938595.1">
    <property type="nucleotide sequence ID" value="NZ_JBHTIB010000002.1"/>
</dbReference>
<feature type="domain" description="PAS" evidence="1">
    <location>
        <begin position="27"/>
        <end position="56"/>
    </location>
</feature>
<organism evidence="2 3">
    <name type="scientific">Mariniflexile aquimaris</name>
    <dbReference type="NCBI Taxonomy" id="881009"/>
    <lineage>
        <taxon>Bacteria</taxon>
        <taxon>Pseudomonadati</taxon>
        <taxon>Bacteroidota</taxon>
        <taxon>Flavobacteriia</taxon>
        <taxon>Flavobacteriales</taxon>
        <taxon>Flavobacteriaceae</taxon>
        <taxon>Mariniflexile</taxon>
    </lineage>
</organism>
<accession>A0ABW3BNU2</accession>
<sequence length="138" mass="15876">MEALKHYMWRINPEMAISQFIKSNVAISVSDKLGRIVYANDRFCRITGFQENELLGVVNSLFSLKLHKEPYYKNLWETIENGDVWKGVLKNRAKSGELFCLETTIVPLKDINGNIESYVSMYLDVSEVRLNENNAIAI</sequence>
<proteinExistence type="predicted"/>
<dbReference type="Pfam" id="PF13426">
    <property type="entry name" value="PAS_9"/>
    <property type="match status" value="1"/>
</dbReference>
<dbReference type="Gene3D" id="3.30.450.20">
    <property type="entry name" value="PAS domain"/>
    <property type="match status" value="1"/>
</dbReference>
<reference evidence="3" key="1">
    <citation type="journal article" date="2019" name="Int. J. Syst. Evol. Microbiol.">
        <title>The Global Catalogue of Microorganisms (GCM) 10K type strain sequencing project: providing services to taxonomists for standard genome sequencing and annotation.</title>
        <authorList>
            <consortium name="The Broad Institute Genomics Platform"/>
            <consortium name="The Broad Institute Genome Sequencing Center for Infectious Disease"/>
            <person name="Wu L."/>
            <person name="Ma J."/>
        </authorList>
    </citation>
    <scope>NUCLEOTIDE SEQUENCE [LARGE SCALE GENOMIC DNA]</scope>
    <source>
        <strain evidence="3">CCUG 60529</strain>
    </source>
</reference>
<protein>
    <submittedName>
        <fullName evidence="2">PAS domain-containing protein</fullName>
    </submittedName>
</protein>
<dbReference type="EMBL" id="JBHTIB010000002">
    <property type="protein sequence ID" value="MFD0834353.1"/>
    <property type="molecule type" value="Genomic_DNA"/>
</dbReference>
<dbReference type="PROSITE" id="PS50112">
    <property type="entry name" value="PAS"/>
    <property type="match status" value="1"/>
</dbReference>
<name>A0ABW3BNU2_9FLAO</name>
<evidence type="ECO:0000313" key="2">
    <source>
        <dbReference type="EMBL" id="MFD0834353.1"/>
    </source>
</evidence>